<dbReference type="OrthoDB" id="9924557at2"/>
<gene>
    <name evidence="2" type="ORF">SAMN02745123_02412</name>
</gene>
<reference evidence="3" key="1">
    <citation type="submission" date="2016-11" db="EMBL/GenBank/DDBJ databases">
        <authorList>
            <person name="Varghese N."/>
            <person name="Submissions S."/>
        </authorList>
    </citation>
    <scope>NUCLEOTIDE SEQUENCE [LARGE SCALE GENOMIC DNA]</scope>
    <source>
        <strain evidence="3">DSM 10349</strain>
    </source>
</reference>
<feature type="transmembrane region" description="Helical" evidence="1">
    <location>
        <begin position="105"/>
        <end position="125"/>
    </location>
</feature>
<keyword evidence="1" id="KW-1133">Transmembrane helix</keyword>
<organism evidence="2 3">
    <name type="scientific">Desulforamulus aeronauticus DSM 10349</name>
    <dbReference type="NCBI Taxonomy" id="1121421"/>
    <lineage>
        <taxon>Bacteria</taxon>
        <taxon>Bacillati</taxon>
        <taxon>Bacillota</taxon>
        <taxon>Clostridia</taxon>
        <taxon>Eubacteriales</taxon>
        <taxon>Peptococcaceae</taxon>
        <taxon>Desulforamulus</taxon>
    </lineage>
</organism>
<dbReference type="AlphaFoldDB" id="A0A1M6TPD5"/>
<dbReference type="STRING" id="1121421.SAMN02745123_02412"/>
<dbReference type="EMBL" id="FRAR01000017">
    <property type="protein sequence ID" value="SHK58852.1"/>
    <property type="molecule type" value="Genomic_DNA"/>
</dbReference>
<accession>A0A1M6TPD5</accession>
<keyword evidence="3" id="KW-1185">Reference proteome</keyword>
<protein>
    <submittedName>
        <fullName evidence="2">Uncharacterized protein</fullName>
    </submittedName>
</protein>
<evidence type="ECO:0000256" key="1">
    <source>
        <dbReference type="SAM" id="Phobius"/>
    </source>
</evidence>
<keyword evidence="1" id="KW-0812">Transmembrane</keyword>
<sequence length="191" mass="21758">MKDPINRIWDVVDEVIEENLELFLEDESGDADLASNFESIIEDSADESDDEETGYDALTSDFEDELMESPEKDRSYWLKEFENILGEHMPESVQVEKASNSRLPLILGGGGILLLGLITSTTVLIRLKKRQCFRALPVMEEEPVEVEVEVAPAAPEPKKRHQVRYVRGPFFMLHQMAQNLMPRPLRGGMHE</sequence>
<keyword evidence="1" id="KW-0472">Membrane</keyword>
<proteinExistence type="predicted"/>
<evidence type="ECO:0000313" key="2">
    <source>
        <dbReference type="EMBL" id="SHK58852.1"/>
    </source>
</evidence>
<dbReference type="RefSeq" id="WP_072914642.1">
    <property type="nucleotide sequence ID" value="NZ_FRAR01000017.1"/>
</dbReference>
<name>A0A1M6TPD5_9FIRM</name>
<evidence type="ECO:0000313" key="3">
    <source>
        <dbReference type="Proteomes" id="UP000183997"/>
    </source>
</evidence>
<dbReference type="Proteomes" id="UP000183997">
    <property type="component" value="Unassembled WGS sequence"/>
</dbReference>